<dbReference type="Proteomes" id="UP000054485">
    <property type="component" value="Unassembled WGS sequence"/>
</dbReference>
<gene>
    <name evidence="1" type="ORF">CY34DRAFT_800236</name>
</gene>
<organism evidence="1 2">
    <name type="scientific">Suillus luteus UH-Slu-Lm8-n1</name>
    <dbReference type="NCBI Taxonomy" id="930992"/>
    <lineage>
        <taxon>Eukaryota</taxon>
        <taxon>Fungi</taxon>
        <taxon>Dikarya</taxon>
        <taxon>Basidiomycota</taxon>
        <taxon>Agaricomycotina</taxon>
        <taxon>Agaricomycetes</taxon>
        <taxon>Agaricomycetidae</taxon>
        <taxon>Boletales</taxon>
        <taxon>Suillineae</taxon>
        <taxon>Suillaceae</taxon>
        <taxon>Suillus</taxon>
    </lineage>
</organism>
<dbReference type="EMBL" id="KN835157">
    <property type="protein sequence ID" value="KIK46561.1"/>
    <property type="molecule type" value="Genomic_DNA"/>
</dbReference>
<evidence type="ECO:0000313" key="1">
    <source>
        <dbReference type="EMBL" id="KIK46561.1"/>
    </source>
</evidence>
<accession>A0A0D0AY02</accession>
<reference evidence="1 2" key="1">
    <citation type="submission" date="2014-04" db="EMBL/GenBank/DDBJ databases">
        <authorList>
            <consortium name="DOE Joint Genome Institute"/>
            <person name="Kuo A."/>
            <person name="Ruytinx J."/>
            <person name="Rineau F."/>
            <person name="Colpaert J."/>
            <person name="Kohler A."/>
            <person name="Nagy L.G."/>
            <person name="Floudas D."/>
            <person name="Copeland A."/>
            <person name="Barry K.W."/>
            <person name="Cichocki N."/>
            <person name="Veneault-Fourrey C."/>
            <person name="LaButti K."/>
            <person name="Lindquist E.A."/>
            <person name="Lipzen A."/>
            <person name="Lundell T."/>
            <person name="Morin E."/>
            <person name="Murat C."/>
            <person name="Sun H."/>
            <person name="Tunlid A."/>
            <person name="Henrissat B."/>
            <person name="Grigoriev I.V."/>
            <person name="Hibbett D.S."/>
            <person name="Martin F."/>
            <person name="Nordberg H.P."/>
            <person name="Cantor M.N."/>
            <person name="Hua S.X."/>
        </authorList>
    </citation>
    <scope>NUCLEOTIDE SEQUENCE [LARGE SCALE GENOMIC DNA]</scope>
    <source>
        <strain evidence="1 2">UH-Slu-Lm8-n1</strain>
    </source>
</reference>
<sequence>MVTARRSTYKCWVNFLASVAFTVLCCRRFAQVSSLRGLYCAKIGECEFYFDALQLKGPTQQRP</sequence>
<evidence type="ECO:0000313" key="2">
    <source>
        <dbReference type="Proteomes" id="UP000054485"/>
    </source>
</evidence>
<dbReference type="AlphaFoldDB" id="A0A0D0AY02"/>
<keyword evidence="2" id="KW-1185">Reference proteome</keyword>
<protein>
    <submittedName>
        <fullName evidence="1">Uncharacterized protein</fullName>
    </submittedName>
</protein>
<reference evidence="2" key="2">
    <citation type="submission" date="2015-01" db="EMBL/GenBank/DDBJ databases">
        <title>Evolutionary Origins and Diversification of the Mycorrhizal Mutualists.</title>
        <authorList>
            <consortium name="DOE Joint Genome Institute"/>
            <consortium name="Mycorrhizal Genomics Consortium"/>
            <person name="Kohler A."/>
            <person name="Kuo A."/>
            <person name="Nagy L.G."/>
            <person name="Floudas D."/>
            <person name="Copeland A."/>
            <person name="Barry K.W."/>
            <person name="Cichocki N."/>
            <person name="Veneault-Fourrey C."/>
            <person name="LaButti K."/>
            <person name="Lindquist E.A."/>
            <person name="Lipzen A."/>
            <person name="Lundell T."/>
            <person name="Morin E."/>
            <person name="Murat C."/>
            <person name="Riley R."/>
            <person name="Ohm R."/>
            <person name="Sun H."/>
            <person name="Tunlid A."/>
            <person name="Henrissat B."/>
            <person name="Grigoriev I.V."/>
            <person name="Hibbett D.S."/>
            <person name="Martin F."/>
        </authorList>
    </citation>
    <scope>NUCLEOTIDE SEQUENCE [LARGE SCALE GENOMIC DNA]</scope>
    <source>
        <strain evidence="2">UH-Slu-Lm8-n1</strain>
    </source>
</reference>
<name>A0A0D0AY02_9AGAM</name>
<proteinExistence type="predicted"/>
<dbReference type="HOGENOM" id="CLU_2887330_0_0_1"/>
<dbReference type="InParanoid" id="A0A0D0AY02"/>